<accession>A0A810L5B8</accession>
<evidence type="ECO:0000313" key="2">
    <source>
        <dbReference type="Proteomes" id="UP000680750"/>
    </source>
</evidence>
<protein>
    <submittedName>
        <fullName evidence="1">Uncharacterized protein</fullName>
    </submittedName>
</protein>
<dbReference type="RefSeq" id="WP_030447897.1">
    <property type="nucleotide sequence ID" value="NZ_AP023354.1"/>
</dbReference>
<evidence type="ECO:0000313" key="1">
    <source>
        <dbReference type="EMBL" id="BCJ29531.1"/>
    </source>
</evidence>
<gene>
    <name evidence="1" type="ORF">Asera_36390</name>
</gene>
<reference evidence="1" key="1">
    <citation type="submission" date="2020-08" db="EMBL/GenBank/DDBJ databases">
        <title>Whole genome shotgun sequence of Actinocatenispora sera NBRC 101916.</title>
        <authorList>
            <person name="Komaki H."/>
            <person name="Tamura T."/>
        </authorList>
    </citation>
    <scope>NUCLEOTIDE SEQUENCE</scope>
    <source>
        <strain evidence="1">NBRC 101916</strain>
    </source>
</reference>
<dbReference type="AlphaFoldDB" id="A0A810L5B8"/>
<name>A0A810L5B8_9ACTN</name>
<proteinExistence type="predicted"/>
<dbReference type="Proteomes" id="UP000680750">
    <property type="component" value="Chromosome"/>
</dbReference>
<dbReference type="EMBL" id="AP023354">
    <property type="protein sequence ID" value="BCJ29531.1"/>
    <property type="molecule type" value="Genomic_DNA"/>
</dbReference>
<dbReference type="OrthoDB" id="3214648at2"/>
<dbReference type="KEGG" id="aser:Asera_36390"/>
<organism evidence="1 2">
    <name type="scientific">Actinocatenispora sera</name>
    <dbReference type="NCBI Taxonomy" id="390989"/>
    <lineage>
        <taxon>Bacteria</taxon>
        <taxon>Bacillati</taxon>
        <taxon>Actinomycetota</taxon>
        <taxon>Actinomycetes</taxon>
        <taxon>Micromonosporales</taxon>
        <taxon>Micromonosporaceae</taxon>
        <taxon>Actinocatenispora</taxon>
    </lineage>
</organism>
<keyword evidence="2" id="KW-1185">Reference proteome</keyword>
<sequence>MAWMWRYLDQAGEPVEGPTEVFGSQSDAESWLGQCWRELSEKGVTTVRLVEDDRQEYEMSLRPTGAN</sequence>